<evidence type="ECO:0000259" key="1">
    <source>
        <dbReference type="Pfam" id="PF00078"/>
    </source>
</evidence>
<dbReference type="PANTHER" id="PTHR33332">
    <property type="entry name" value="REVERSE TRANSCRIPTASE DOMAIN-CONTAINING PROTEIN"/>
    <property type="match status" value="1"/>
</dbReference>
<dbReference type="Proteomes" id="UP001623348">
    <property type="component" value="Unassembled WGS sequence"/>
</dbReference>
<organism evidence="2 3">
    <name type="scientific">Grus japonensis</name>
    <name type="common">Japanese crane</name>
    <name type="synonym">Red-crowned crane</name>
    <dbReference type="NCBI Taxonomy" id="30415"/>
    <lineage>
        <taxon>Eukaryota</taxon>
        <taxon>Metazoa</taxon>
        <taxon>Chordata</taxon>
        <taxon>Craniata</taxon>
        <taxon>Vertebrata</taxon>
        <taxon>Euteleostomi</taxon>
        <taxon>Archelosauria</taxon>
        <taxon>Archosauria</taxon>
        <taxon>Dinosauria</taxon>
        <taxon>Saurischia</taxon>
        <taxon>Theropoda</taxon>
        <taxon>Coelurosauria</taxon>
        <taxon>Aves</taxon>
        <taxon>Neognathae</taxon>
        <taxon>Neoaves</taxon>
        <taxon>Gruiformes</taxon>
        <taxon>Gruidae</taxon>
        <taxon>Grus</taxon>
    </lineage>
</organism>
<name>A0ABC9WF08_GRUJA</name>
<evidence type="ECO:0000313" key="3">
    <source>
        <dbReference type="Proteomes" id="UP001623348"/>
    </source>
</evidence>
<feature type="domain" description="Reverse transcriptase" evidence="1">
    <location>
        <begin position="10"/>
        <end position="115"/>
    </location>
</feature>
<keyword evidence="2" id="KW-0649">Protein kinase inhibitor</keyword>
<reference evidence="2 3" key="1">
    <citation type="submission" date="2024-06" db="EMBL/GenBank/DDBJ databases">
        <title>The draft genome of Grus japonensis, version 3.</title>
        <authorList>
            <person name="Nabeshima K."/>
            <person name="Suzuki S."/>
            <person name="Onuma M."/>
        </authorList>
    </citation>
    <scope>NUCLEOTIDE SEQUENCE [LARGE SCALE GENOMIC DNA]</scope>
    <source>
        <strain evidence="2 3">451A</strain>
    </source>
</reference>
<dbReference type="Pfam" id="PF00078">
    <property type="entry name" value="RVT_1"/>
    <property type="match status" value="1"/>
</dbReference>
<dbReference type="EMBL" id="BAAFJT010000002">
    <property type="protein sequence ID" value="GAB0184061.1"/>
    <property type="molecule type" value="Genomic_DNA"/>
</dbReference>
<dbReference type="InterPro" id="IPR000477">
    <property type="entry name" value="RT_dom"/>
</dbReference>
<protein>
    <submittedName>
        <fullName evidence="2">cAMP-dependent protein kinase inhibitor alpha</fullName>
    </submittedName>
</protein>
<proteinExistence type="predicted"/>
<dbReference type="GO" id="GO:0004860">
    <property type="term" value="F:protein kinase inhibitor activity"/>
    <property type="evidence" value="ECO:0007669"/>
    <property type="project" value="UniProtKB-KW"/>
</dbReference>
<dbReference type="AlphaFoldDB" id="A0ABC9WF08"/>
<gene>
    <name evidence="2" type="ORF">GRJ2_000871400</name>
</gene>
<comment type="caution">
    <text evidence="2">The sequence shown here is derived from an EMBL/GenBank/DDBJ whole genome shotgun (WGS) entry which is preliminary data.</text>
</comment>
<keyword evidence="3" id="KW-1185">Reference proteome</keyword>
<sequence length="154" mass="17306">MGLIDGLFRWIRNWLGGHIQRVTVNGSMSKWKPVMSGVPQGSVVGPVLFNTFIIDSGIECTLSKSADDTKLSGAVDMSEGRDAIQRDLERLKKWAPVNLMKFNKVKCKVLHLAQCKPQYQYRLGDEWIESSPVEKDLGILVDEKLDTSWQCALP</sequence>
<evidence type="ECO:0000313" key="2">
    <source>
        <dbReference type="EMBL" id="GAB0184061.1"/>
    </source>
</evidence>
<accession>A0ABC9WF08</accession>